<organism evidence="1 2">
    <name type="scientific">Microbacterium ginsengiterrae</name>
    <dbReference type="NCBI Taxonomy" id="546115"/>
    <lineage>
        <taxon>Bacteria</taxon>
        <taxon>Bacillati</taxon>
        <taxon>Actinomycetota</taxon>
        <taxon>Actinomycetes</taxon>
        <taxon>Micrococcales</taxon>
        <taxon>Microbacteriaceae</taxon>
        <taxon>Microbacterium</taxon>
    </lineage>
</organism>
<accession>A0A7W9C9R0</accession>
<proteinExistence type="predicted"/>
<gene>
    <name evidence="1" type="ORF">HD600_000143</name>
</gene>
<protein>
    <submittedName>
        <fullName evidence="1">Uncharacterized protein</fullName>
    </submittedName>
</protein>
<name>A0A7W9C9R0_9MICO</name>
<evidence type="ECO:0000313" key="1">
    <source>
        <dbReference type="EMBL" id="MBB5741646.1"/>
    </source>
</evidence>
<evidence type="ECO:0000313" key="2">
    <source>
        <dbReference type="Proteomes" id="UP000517712"/>
    </source>
</evidence>
<dbReference type="RefSeq" id="WP_184280870.1">
    <property type="nucleotide sequence ID" value="NZ_BAAAPG010000001.1"/>
</dbReference>
<dbReference type="EMBL" id="JACHMU010000001">
    <property type="protein sequence ID" value="MBB5741646.1"/>
    <property type="molecule type" value="Genomic_DNA"/>
</dbReference>
<reference evidence="1 2" key="1">
    <citation type="submission" date="2020-08" db="EMBL/GenBank/DDBJ databases">
        <title>Sequencing the genomes of 1000 actinobacteria strains.</title>
        <authorList>
            <person name="Klenk H.-P."/>
        </authorList>
    </citation>
    <scope>NUCLEOTIDE SEQUENCE [LARGE SCALE GENOMIC DNA]</scope>
    <source>
        <strain evidence="1 2">DSM 24823</strain>
    </source>
</reference>
<keyword evidence="2" id="KW-1185">Reference proteome</keyword>
<dbReference type="Proteomes" id="UP000517712">
    <property type="component" value="Unassembled WGS sequence"/>
</dbReference>
<comment type="caution">
    <text evidence="1">The sequence shown here is derived from an EMBL/GenBank/DDBJ whole genome shotgun (WGS) entry which is preliminary data.</text>
</comment>
<sequence length="108" mass="11892">MGTSKRLAPYYDMQAQHRAILAAAKAGPLQSLTDRELALREQPLTIYPHPLASVSAWVRFGPEAIRVDAKLARSTPLAAGIVFRAGDQTFRCWVWGNAVCRRDDGAAR</sequence>
<dbReference type="AlphaFoldDB" id="A0A7W9C9R0"/>